<feature type="region of interest" description="Disordered" evidence="1">
    <location>
        <begin position="65"/>
        <end position="132"/>
    </location>
</feature>
<sequence>MNFNNNNNALANNSGADAFVAALLQQQQQQPPLAGRGRVQQTLLPQAGATANGLMDSGAIQARQTVGRGRGASRLQQGQQLQQQQAPFGTQQNGALGGSLGLGQQQQQPASGRGRSTAGRGRTARQQQQPVGTRAIPLAQQFALENAASAQGADQQALATLFGTAPTNGAASLQRQQTAPRRTRASSAAANGLDGANFPLTNGAVFNNNNQQQQTASRRVRSANGGAASTNTLGSNNNNAFGAADNAASAFGLGASPFAIPFQNQSQNQQQVASRRARSVGVANDGAFGSNAPNGPTRRNNNNNDGGANNNADSDKIKYILVDGEGNRLGSEYRSKSAYGAAGKAARSLAGKDGRNHSDIYLWDPNHPVSEGGRVYSYAGRMEPITNPTPHTQKYGITMTPKVQSRGYVDLGPDFKPIRPQQGTRSAF</sequence>
<feature type="compositionally biased region" description="Low complexity" evidence="1">
    <location>
        <begin position="174"/>
        <end position="190"/>
    </location>
</feature>
<dbReference type="KEGG" id="vg:16607670"/>
<feature type="region of interest" description="Disordered" evidence="1">
    <location>
        <begin position="170"/>
        <end position="195"/>
    </location>
</feature>
<dbReference type="GeneID" id="16607670"/>
<feature type="compositionally biased region" description="Low complexity" evidence="1">
    <location>
        <begin position="291"/>
        <end position="312"/>
    </location>
</feature>
<proteinExistence type="predicted"/>
<reference evidence="2 3" key="1">
    <citation type="journal article" date="2013" name="Science">
        <title>Pandoraviruses: amoeba viruses with genomes up to 2.5 Mb reaching that of parasitic eukaryotes.</title>
        <authorList>
            <person name="Philippe N."/>
            <person name="Legendre M."/>
            <person name="Doutre G."/>
            <person name="Coute Y."/>
            <person name="Poirot O."/>
            <person name="Lescot M."/>
            <person name="Arslan D."/>
            <person name="Seltzer V."/>
            <person name="Bertaux L."/>
            <person name="Bruley C."/>
            <person name="Garin J."/>
            <person name="Claverie J.M."/>
            <person name="Abergel C."/>
        </authorList>
    </citation>
    <scope>NUCLEOTIDE SEQUENCE [LARGE SCALE GENOMIC DNA]</scope>
</reference>
<dbReference type="EMBL" id="KC977571">
    <property type="protein sequence ID" value="AGO83988.1"/>
    <property type="molecule type" value="Genomic_DNA"/>
</dbReference>
<organism evidence="2 3">
    <name type="scientific">Pandoravirus salinus</name>
    <dbReference type="NCBI Taxonomy" id="1349410"/>
    <lineage>
        <taxon>Viruses</taxon>
        <taxon>Pandoravirus</taxon>
    </lineage>
</organism>
<dbReference type="Proteomes" id="UP000204584">
    <property type="component" value="Segment"/>
</dbReference>
<feature type="compositionally biased region" description="Low complexity" evidence="1">
    <location>
        <begin position="102"/>
        <end position="129"/>
    </location>
</feature>
<feature type="region of interest" description="Disordered" evidence="1">
    <location>
        <begin position="211"/>
        <end position="236"/>
    </location>
</feature>
<evidence type="ECO:0000256" key="1">
    <source>
        <dbReference type="SAM" id="MobiDB-lite"/>
    </source>
</evidence>
<feature type="region of interest" description="Disordered" evidence="1">
    <location>
        <begin position="264"/>
        <end position="313"/>
    </location>
</feature>
<accession>S4VUI2</accession>
<name>S4VUI2_9VIRU</name>
<gene>
    <name evidence="2" type="ORF">psal_cds_346</name>
</gene>
<evidence type="ECO:0000313" key="3">
    <source>
        <dbReference type="Proteomes" id="UP000204584"/>
    </source>
</evidence>
<keyword evidence="3" id="KW-1185">Reference proteome</keyword>
<feature type="compositionally biased region" description="Low complexity" evidence="1">
    <location>
        <begin position="264"/>
        <end position="274"/>
    </location>
</feature>
<feature type="compositionally biased region" description="Low complexity" evidence="1">
    <location>
        <begin position="72"/>
        <end position="94"/>
    </location>
</feature>
<protein>
    <submittedName>
        <fullName evidence="2">Uncharacterized protein</fullName>
    </submittedName>
</protein>
<evidence type="ECO:0000313" key="2">
    <source>
        <dbReference type="EMBL" id="AGO83988.1"/>
    </source>
</evidence>
<dbReference type="RefSeq" id="YP_008437055.1">
    <property type="nucleotide sequence ID" value="NC_022098.1"/>
</dbReference>